<dbReference type="SUPFAM" id="SSF51126">
    <property type="entry name" value="Pectin lyase-like"/>
    <property type="match status" value="1"/>
</dbReference>
<dbReference type="AlphaFoldDB" id="G5SLB1"/>
<dbReference type="Proteomes" id="UP000003598">
    <property type="component" value="Unassembled WGS sequence"/>
</dbReference>
<dbReference type="PATRIC" id="fig|762968.3.peg.113"/>
<evidence type="ECO:0000313" key="1">
    <source>
        <dbReference type="EMBL" id="EHH01921.1"/>
    </source>
</evidence>
<accession>G5SLB1</accession>
<dbReference type="HOGENOM" id="CLU_770861_0_0_10"/>
<name>G5SLB1_9BACT</name>
<evidence type="ECO:0008006" key="3">
    <source>
        <dbReference type="Google" id="ProtNLM"/>
    </source>
</evidence>
<comment type="caution">
    <text evidence="1">The sequence shown here is derived from an EMBL/GenBank/DDBJ whole genome shotgun (WGS) entry which is preliminary data.</text>
</comment>
<dbReference type="STRING" id="762968.HMPREF9441_00130"/>
<proteinExistence type="predicted"/>
<dbReference type="InterPro" id="IPR011050">
    <property type="entry name" value="Pectin_lyase_fold/virulence"/>
</dbReference>
<dbReference type="eggNOG" id="ENOG503337D">
    <property type="taxonomic scope" value="Bacteria"/>
</dbReference>
<evidence type="ECO:0000313" key="2">
    <source>
        <dbReference type="Proteomes" id="UP000003598"/>
    </source>
</evidence>
<keyword evidence="2" id="KW-1185">Reference proteome</keyword>
<gene>
    <name evidence="1" type="ORF">HMPREF9441_00130</name>
</gene>
<organism evidence="1 2">
    <name type="scientific">Paraprevotella clara YIT 11840</name>
    <dbReference type="NCBI Taxonomy" id="762968"/>
    <lineage>
        <taxon>Bacteria</taxon>
        <taxon>Pseudomonadati</taxon>
        <taxon>Bacteroidota</taxon>
        <taxon>Bacteroidia</taxon>
        <taxon>Bacteroidales</taxon>
        <taxon>Prevotellaceae</taxon>
        <taxon>Paraprevotella</taxon>
    </lineage>
</organism>
<protein>
    <recommendedName>
        <fullName evidence="3">Right handed beta helix domain-containing protein</fullName>
    </recommendedName>
</protein>
<dbReference type="OrthoDB" id="1085134at2"/>
<dbReference type="EMBL" id="AFFY01000002">
    <property type="protein sequence ID" value="EHH01921.1"/>
    <property type="molecule type" value="Genomic_DNA"/>
</dbReference>
<reference evidence="1 2" key="1">
    <citation type="submission" date="2011-03" db="EMBL/GenBank/DDBJ databases">
        <authorList>
            <person name="Weinstock G."/>
            <person name="Sodergren E."/>
            <person name="Clifton S."/>
            <person name="Fulton L."/>
            <person name="Fulton B."/>
            <person name="Courtney L."/>
            <person name="Fronick C."/>
            <person name="Harrison M."/>
            <person name="Strong C."/>
            <person name="Farmer C."/>
            <person name="Delahaunty K."/>
            <person name="Markovic C."/>
            <person name="Hall O."/>
            <person name="Minx P."/>
            <person name="Tomlinson C."/>
            <person name="Mitreva M."/>
            <person name="Hou S."/>
            <person name="Chen J."/>
            <person name="Wollam A."/>
            <person name="Pepin K.H."/>
            <person name="Johnson M."/>
            <person name="Bhonagiri V."/>
            <person name="Zhang X."/>
            <person name="Suruliraj S."/>
            <person name="Warren W."/>
            <person name="Chinwalla A."/>
            <person name="Mardis E.R."/>
            <person name="Wilson R.K."/>
        </authorList>
    </citation>
    <scope>NUCLEOTIDE SEQUENCE [LARGE SCALE GENOMIC DNA]</scope>
    <source>
        <strain evidence="1 2">YIT 11840</strain>
    </source>
</reference>
<sequence>MGIPLLWQAVRQAASRSSLNLENDCKQSGGWLTDAIKKMKNMKKFFLLMMACGVALWGRAQQGTDVLMATLQHGDEVSVYYGKTALEEAYTAAADSGDVVTLSAGVFSFSNHEFQKSLSVVGNGFVSDMENGIYPTIIEDGLYFKPRDVVDDDGEMVKEGVKVDGIRLEGLKLSYVLFQSSGVIRDFQIVKCQLSGSERPLLFESSTENFVLRQSVCDGVQFGAGNWCNHQNFYICGSYVAVIDFPKEYCTVNVDHSLINSLYQNNLVGLSLGNSIVKASNISSGVVANNCVFIDNTPYNLIGAGNWVDCKYAGIFEESMNDLAWDGVKTFKLKYPEEYVGTDGTQVGLYGGPYPYNPTPSIPQIKESHIDTTVAADGKLKVSMTVEAQTED</sequence>